<dbReference type="PROSITE" id="PS50056">
    <property type="entry name" value="TYR_PHOSPHATASE_2"/>
    <property type="match status" value="1"/>
</dbReference>
<dbReference type="Gene3D" id="3.90.190.10">
    <property type="entry name" value="Protein tyrosine phosphatase superfamily"/>
    <property type="match status" value="1"/>
</dbReference>
<reference evidence="5" key="1">
    <citation type="submission" date="2024-06" db="EMBL/GenBank/DDBJ databases">
        <authorList>
            <person name="Ryan C."/>
        </authorList>
    </citation>
    <scope>NUCLEOTIDE SEQUENCE [LARGE SCALE GENOMIC DNA]</scope>
</reference>
<dbReference type="InterPro" id="IPR000387">
    <property type="entry name" value="Tyr_Pase_dom"/>
</dbReference>
<dbReference type="EMBL" id="OZ075134">
    <property type="protein sequence ID" value="CAL4995147.1"/>
    <property type="molecule type" value="Genomic_DNA"/>
</dbReference>
<name>A0ABC9B9R3_9POAL</name>
<dbReference type="PANTHER" id="PTHR19134:SF492">
    <property type="entry name" value="PROTEIN-TYROSINE-PHOSPHATASE PTP1"/>
    <property type="match status" value="1"/>
</dbReference>
<dbReference type="InterPro" id="IPR050348">
    <property type="entry name" value="Protein-Tyr_Phosphatase"/>
</dbReference>
<dbReference type="GO" id="GO:0016787">
    <property type="term" value="F:hydrolase activity"/>
    <property type="evidence" value="ECO:0007669"/>
    <property type="project" value="UniProtKB-ARBA"/>
</dbReference>
<dbReference type="PROSITE" id="PS50055">
    <property type="entry name" value="TYR_PHOSPHATASE_PTP"/>
    <property type="match status" value="1"/>
</dbReference>
<dbReference type="SUPFAM" id="SSF52799">
    <property type="entry name" value="(Phosphotyrosine protein) phosphatases II"/>
    <property type="match status" value="1"/>
</dbReference>
<dbReference type="SMART" id="SM00194">
    <property type="entry name" value="PTPc"/>
    <property type="match status" value="1"/>
</dbReference>
<sequence>MGNSPSSCAGAGGGRQCSAAPPLPPPAFEFDPLDPDAEMPPRALTRDQLRHCKKAVKLLEKKLRQPDMISQEYRTTGASRKDVLLNTELFTVARDAANYEDRNHHTDVLPFNENRVRLQLSASNQTSSNDYINASLIKTDGKDQTKFICTQAPLPKTFEDFWQMVYENCCPVIVMVAPVAVGKCDEYLPLNKGQGNYGKFNVKILKTKQAGHLVLRGLEVQHSESDRVHSVLHIQYPEWPDHGVPDDSSPFRQIINRLYYIPREHPMVVHCSAGIGRTGTCITVLNTIERILRGEWAALELVDTVRKFRNQRVGMISREGQYMFCYPAVVEELKELISNHSKP</sequence>
<evidence type="ECO:0000256" key="1">
    <source>
        <dbReference type="SAM" id="MobiDB-lite"/>
    </source>
</evidence>
<dbReference type="InterPro" id="IPR000242">
    <property type="entry name" value="PTP_cat"/>
</dbReference>
<dbReference type="Proteomes" id="UP001497457">
    <property type="component" value="Chromosome 24b"/>
</dbReference>
<dbReference type="PANTHER" id="PTHR19134">
    <property type="entry name" value="RECEPTOR-TYPE TYROSINE-PROTEIN PHOSPHATASE"/>
    <property type="match status" value="1"/>
</dbReference>
<dbReference type="SMART" id="SM00404">
    <property type="entry name" value="PTPc_motif"/>
    <property type="match status" value="1"/>
</dbReference>
<evidence type="ECO:0000313" key="4">
    <source>
        <dbReference type="EMBL" id="CAL4995147.1"/>
    </source>
</evidence>
<evidence type="ECO:0000259" key="2">
    <source>
        <dbReference type="PROSITE" id="PS50055"/>
    </source>
</evidence>
<gene>
    <name evidence="4" type="ORF">URODEC1_LOCUS62220</name>
</gene>
<organism evidence="4 5">
    <name type="scientific">Urochloa decumbens</name>
    <dbReference type="NCBI Taxonomy" id="240449"/>
    <lineage>
        <taxon>Eukaryota</taxon>
        <taxon>Viridiplantae</taxon>
        <taxon>Streptophyta</taxon>
        <taxon>Embryophyta</taxon>
        <taxon>Tracheophyta</taxon>
        <taxon>Spermatophyta</taxon>
        <taxon>Magnoliopsida</taxon>
        <taxon>Liliopsida</taxon>
        <taxon>Poales</taxon>
        <taxon>Poaceae</taxon>
        <taxon>PACMAD clade</taxon>
        <taxon>Panicoideae</taxon>
        <taxon>Panicodae</taxon>
        <taxon>Paniceae</taxon>
        <taxon>Melinidinae</taxon>
        <taxon>Urochloa</taxon>
    </lineage>
</organism>
<keyword evidence="5" id="KW-1185">Reference proteome</keyword>
<evidence type="ECO:0000259" key="3">
    <source>
        <dbReference type="PROSITE" id="PS50056"/>
    </source>
</evidence>
<accession>A0ABC9B9R3</accession>
<proteinExistence type="predicted"/>
<dbReference type="Pfam" id="PF00102">
    <property type="entry name" value="Y_phosphatase"/>
    <property type="match status" value="1"/>
</dbReference>
<dbReference type="InterPro" id="IPR003595">
    <property type="entry name" value="Tyr_Pase_cat"/>
</dbReference>
<dbReference type="InterPro" id="IPR016130">
    <property type="entry name" value="Tyr_Pase_AS"/>
</dbReference>
<feature type="domain" description="Tyrosine specific protein phosphatases" evidence="3">
    <location>
        <begin position="252"/>
        <end position="323"/>
    </location>
</feature>
<feature type="region of interest" description="Disordered" evidence="1">
    <location>
        <begin position="1"/>
        <end position="44"/>
    </location>
</feature>
<protein>
    <submittedName>
        <fullName evidence="4">Uncharacterized protein</fullName>
    </submittedName>
</protein>
<dbReference type="AlphaFoldDB" id="A0ABC9B9R3"/>
<reference evidence="4 5" key="2">
    <citation type="submission" date="2024-10" db="EMBL/GenBank/DDBJ databases">
        <authorList>
            <person name="Ryan C."/>
        </authorList>
    </citation>
    <scope>NUCLEOTIDE SEQUENCE [LARGE SCALE GENOMIC DNA]</scope>
</reference>
<dbReference type="InterPro" id="IPR029021">
    <property type="entry name" value="Prot-tyrosine_phosphatase-like"/>
</dbReference>
<feature type="domain" description="Tyrosine-protein phosphatase" evidence="2">
    <location>
        <begin position="69"/>
        <end position="332"/>
    </location>
</feature>
<evidence type="ECO:0000313" key="5">
    <source>
        <dbReference type="Proteomes" id="UP001497457"/>
    </source>
</evidence>
<dbReference type="PROSITE" id="PS00383">
    <property type="entry name" value="TYR_PHOSPHATASE_1"/>
    <property type="match status" value="1"/>
</dbReference>
<dbReference type="PRINTS" id="PR00700">
    <property type="entry name" value="PRTYPHPHTASE"/>
</dbReference>